<keyword evidence="1" id="KW-0472">Membrane</keyword>
<feature type="transmembrane region" description="Helical" evidence="1">
    <location>
        <begin position="126"/>
        <end position="144"/>
    </location>
</feature>
<feature type="transmembrane region" description="Helical" evidence="1">
    <location>
        <begin position="59"/>
        <end position="78"/>
    </location>
</feature>
<dbReference type="AlphaFoldDB" id="A0A3B1C8D8"/>
<keyword evidence="1" id="KW-0812">Transmembrane</keyword>
<feature type="transmembrane region" description="Helical" evidence="1">
    <location>
        <begin position="186"/>
        <end position="204"/>
    </location>
</feature>
<protein>
    <submittedName>
        <fullName evidence="2">Uncharacterized protein</fullName>
    </submittedName>
</protein>
<accession>A0A3B1C8D8</accession>
<feature type="transmembrane region" description="Helical" evidence="1">
    <location>
        <begin position="151"/>
        <end position="174"/>
    </location>
</feature>
<keyword evidence="1" id="KW-1133">Transmembrane helix</keyword>
<proteinExistence type="predicted"/>
<dbReference type="EMBL" id="UOGF01000012">
    <property type="protein sequence ID" value="VAX26449.1"/>
    <property type="molecule type" value="Genomic_DNA"/>
</dbReference>
<name>A0A3B1C8D8_9ZZZZ</name>
<feature type="transmembrane region" description="Helical" evidence="1">
    <location>
        <begin position="31"/>
        <end position="53"/>
    </location>
</feature>
<evidence type="ECO:0000256" key="1">
    <source>
        <dbReference type="SAM" id="Phobius"/>
    </source>
</evidence>
<organism evidence="2">
    <name type="scientific">hydrothermal vent metagenome</name>
    <dbReference type="NCBI Taxonomy" id="652676"/>
    <lineage>
        <taxon>unclassified sequences</taxon>
        <taxon>metagenomes</taxon>
        <taxon>ecological metagenomes</taxon>
    </lineage>
</organism>
<gene>
    <name evidence="2" type="ORF">MNBD_NITROSPIRAE01-475</name>
</gene>
<feature type="non-terminal residue" evidence="2">
    <location>
        <position position="1"/>
    </location>
</feature>
<feature type="transmembrane region" description="Helical" evidence="1">
    <location>
        <begin position="99"/>
        <end position="120"/>
    </location>
</feature>
<sequence length="234" mass="25410">LTSLYVISMNLILGFTMVQTLRLFGASKKVMLILSGILSLWLFTVIQVTAIDFFPTSKIGFLIAILGFAMSITLITLLSPLRKSLLKVPQEFLLMPQGLRVFFGAGFLVEASLGIIPTGFGILDGVTHITAGFYALFAAILLRSRWASRRIIFTSNLFGLLDILIVACGIPLAILHDIGIHHNMMYAAFFAAPIFFTLHVVSIYKTIKEGPFEASTNAPKLATPMSHASGGAIS</sequence>
<reference evidence="2" key="1">
    <citation type="submission" date="2018-06" db="EMBL/GenBank/DDBJ databases">
        <authorList>
            <person name="Zhirakovskaya E."/>
        </authorList>
    </citation>
    <scope>NUCLEOTIDE SEQUENCE</scope>
</reference>
<feature type="transmembrane region" description="Helical" evidence="1">
    <location>
        <begin position="6"/>
        <end position="24"/>
    </location>
</feature>
<evidence type="ECO:0000313" key="2">
    <source>
        <dbReference type="EMBL" id="VAX26449.1"/>
    </source>
</evidence>